<comment type="caution">
    <text evidence="1">The sequence shown here is derived from an EMBL/GenBank/DDBJ whole genome shotgun (WGS) entry which is preliminary data.</text>
</comment>
<keyword evidence="1" id="KW-0067">ATP-binding</keyword>
<evidence type="ECO:0000313" key="2">
    <source>
        <dbReference type="Proteomes" id="UP000265520"/>
    </source>
</evidence>
<dbReference type="EMBL" id="LXQA010121088">
    <property type="protein sequence ID" value="MCI20682.1"/>
    <property type="molecule type" value="Genomic_DNA"/>
</dbReference>
<keyword evidence="1" id="KW-0378">Hydrolase</keyword>
<keyword evidence="1" id="KW-0347">Helicase</keyword>
<dbReference type="GO" id="GO:0004386">
    <property type="term" value="F:helicase activity"/>
    <property type="evidence" value="ECO:0007669"/>
    <property type="project" value="UniProtKB-KW"/>
</dbReference>
<organism evidence="1 2">
    <name type="scientific">Trifolium medium</name>
    <dbReference type="NCBI Taxonomy" id="97028"/>
    <lineage>
        <taxon>Eukaryota</taxon>
        <taxon>Viridiplantae</taxon>
        <taxon>Streptophyta</taxon>
        <taxon>Embryophyta</taxon>
        <taxon>Tracheophyta</taxon>
        <taxon>Spermatophyta</taxon>
        <taxon>Magnoliopsida</taxon>
        <taxon>eudicotyledons</taxon>
        <taxon>Gunneridae</taxon>
        <taxon>Pentapetalae</taxon>
        <taxon>rosids</taxon>
        <taxon>fabids</taxon>
        <taxon>Fabales</taxon>
        <taxon>Fabaceae</taxon>
        <taxon>Papilionoideae</taxon>
        <taxon>50 kb inversion clade</taxon>
        <taxon>NPAAA clade</taxon>
        <taxon>Hologalegina</taxon>
        <taxon>IRL clade</taxon>
        <taxon>Trifolieae</taxon>
        <taxon>Trifolium</taxon>
    </lineage>
</organism>
<feature type="non-terminal residue" evidence="1">
    <location>
        <position position="42"/>
    </location>
</feature>
<reference evidence="1 2" key="1">
    <citation type="journal article" date="2018" name="Front. Plant Sci.">
        <title>Red Clover (Trifolium pratense) and Zigzag Clover (T. medium) - A Picture of Genomic Similarities and Differences.</title>
        <authorList>
            <person name="Dluhosova J."/>
            <person name="Istvanek J."/>
            <person name="Nedelnik J."/>
            <person name="Repkova J."/>
        </authorList>
    </citation>
    <scope>NUCLEOTIDE SEQUENCE [LARGE SCALE GENOMIC DNA]</scope>
    <source>
        <strain evidence="2">cv. 10/8</strain>
        <tissue evidence="1">Leaf</tissue>
    </source>
</reference>
<keyword evidence="2" id="KW-1185">Reference proteome</keyword>
<name>A0A392Q9Y2_9FABA</name>
<sequence>RFKATDAGRLRAEYNRLVEGLALRGDLPALPDDILKEAVPGN</sequence>
<feature type="non-terminal residue" evidence="1">
    <location>
        <position position="1"/>
    </location>
</feature>
<dbReference type="Proteomes" id="UP000265520">
    <property type="component" value="Unassembled WGS sequence"/>
</dbReference>
<keyword evidence="1" id="KW-0547">Nucleotide-binding</keyword>
<evidence type="ECO:0000313" key="1">
    <source>
        <dbReference type="EMBL" id="MCI20682.1"/>
    </source>
</evidence>
<dbReference type="AlphaFoldDB" id="A0A392Q9Y2"/>
<protein>
    <submittedName>
        <fullName evidence="1">DNA repair helicase UVH6</fullName>
    </submittedName>
</protein>
<proteinExistence type="predicted"/>
<accession>A0A392Q9Y2</accession>